<evidence type="ECO:0000256" key="1">
    <source>
        <dbReference type="ARBA" id="ARBA00004123"/>
    </source>
</evidence>
<dbReference type="PROSITE" id="PS50812">
    <property type="entry name" value="PWWP"/>
    <property type="match status" value="1"/>
</dbReference>
<feature type="compositionally biased region" description="Polar residues" evidence="6">
    <location>
        <begin position="442"/>
        <end position="469"/>
    </location>
</feature>
<keyword evidence="11" id="KW-1185">Reference proteome</keyword>
<evidence type="ECO:0000259" key="8">
    <source>
        <dbReference type="PROSITE" id="PS50812"/>
    </source>
</evidence>
<proteinExistence type="predicted"/>
<dbReference type="PANTHER" id="PTHR48019">
    <property type="entry name" value="SERUM RESPONSE FACTOR HOMOLOG"/>
    <property type="match status" value="1"/>
</dbReference>
<reference evidence="10" key="2">
    <citation type="submission" date="2017-11" db="EMBL/GenBank/DDBJ databases">
        <title>Candida auris genome assembly and annotation.</title>
        <authorList>
            <person name="Munoz J.F."/>
            <person name="Gade L.G."/>
            <person name="Chow N.A."/>
            <person name="Litvintseva A.P."/>
            <person name="Loparev V.N."/>
            <person name="Cuomo C.A."/>
        </authorList>
    </citation>
    <scope>NUCLEOTIDE SEQUENCE</scope>
    <source>
        <strain evidence="10">B8441</strain>
    </source>
</reference>
<dbReference type="SMART" id="SM00432">
    <property type="entry name" value="MADS"/>
    <property type="match status" value="1"/>
</dbReference>
<dbReference type="EMBL" id="PEKT03000001">
    <property type="protein sequence ID" value="KAK8442790.1"/>
    <property type="molecule type" value="Genomic_DNA"/>
</dbReference>
<dbReference type="VEuPathDB" id="FungiDB:CJI97_003353"/>
<comment type="caution">
    <text evidence="10">The sequence shown here is derived from an EMBL/GenBank/DDBJ whole genome shotgun (WGS) entry which is preliminary data.</text>
</comment>
<dbReference type="Gene3D" id="2.30.30.140">
    <property type="match status" value="1"/>
</dbReference>
<feature type="domain" description="PWWP" evidence="8">
    <location>
        <begin position="39"/>
        <end position="111"/>
    </location>
</feature>
<dbReference type="VEuPathDB" id="FungiDB:CJJ09_000827"/>
<evidence type="ECO:0000256" key="2">
    <source>
        <dbReference type="ARBA" id="ARBA00023015"/>
    </source>
</evidence>
<name>A0A2H0ZM22_CANAR</name>
<dbReference type="PRINTS" id="PR00404">
    <property type="entry name" value="MADSDOMAIN"/>
</dbReference>
<keyword evidence="5" id="KW-0539">Nucleus</keyword>
<dbReference type="SMART" id="SM00293">
    <property type="entry name" value="PWWP"/>
    <property type="match status" value="1"/>
</dbReference>
<dbReference type="SUPFAM" id="SSF55455">
    <property type="entry name" value="SRF-like"/>
    <property type="match status" value="1"/>
</dbReference>
<dbReference type="VEuPathDB" id="FungiDB:CJJ07_000929"/>
<evidence type="ECO:0000313" key="11">
    <source>
        <dbReference type="Proteomes" id="UP000230249"/>
    </source>
</evidence>
<dbReference type="AlphaFoldDB" id="A0A2H0ZM22"/>
<feature type="compositionally biased region" description="Low complexity" evidence="6">
    <location>
        <begin position="181"/>
        <end position="200"/>
    </location>
</feature>
<dbReference type="InterPro" id="IPR000313">
    <property type="entry name" value="PWWP_dom"/>
</dbReference>
<feature type="compositionally biased region" description="Low complexity" evidence="6">
    <location>
        <begin position="697"/>
        <end position="706"/>
    </location>
</feature>
<feature type="compositionally biased region" description="Polar residues" evidence="6">
    <location>
        <begin position="16"/>
        <end position="30"/>
    </location>
</feature>
<evidence type="ECO:0000256" key="3">
    <source>
        <dbReference type="ARBA" id="ARBA00023125"/>
    </source>
</evidence>
<feature type="region of interest" description="Disordered" evidence="6">
    <location>
        <begin position="146"/>
        <end position="242"/>
    </location>
</feature>
<dbReference type="GO" id="GO:0000981">
    <property type="term" value="F:DNA-binding transcription factor activity, RNA polymerase II-specific"/>
    <property type="evidence" value="ECO:0007669"/>
    <property type="project" value="InterPro"/>
</dbReference>
<dbReference type="VEuPathDB" id="FungiDB:B9J08_003278"/>
<dbReference type="Pfam" id="PF00855">
    <property type="entry name" value="PWWP"/>
    <property type="match status" value="1"/>
</dbReference>
<dbReference type="InterPro" id="IPR033897">
    <property type="entry name" value="SRF-like_MADS-box"/>
</dbReference>
<dbReference type="Pfam" id="PF00319">
    <property type="entry name" value="SRF-TF"/>
    <property type="match status" value="1"/>
</dbReference>
<dbReference type="VEuPathDB" id="FungiDB:QG37_01999"/>
<organism evidence="10">
    <name type="scientific">Candidozyma auris</name>
    <name type="common">Yeast</name>
    <name type="synonym">Candida auris</name>
    <dbReference type="NCBI Taxonomy" id="498019"/>
    <lineage>
        <taxon>Eukaryota</taxon>
        <taxon>Fungi</taxon>
        <taxon>Dikarya</taxon>
        <taxon>Ascomycota</taxon>
        <taxon>Saccharomycotina</taxon>
        <taxon>Pichiomycetes</taxon>
        <taxon>Metschnikowiaceae</taxon>
        <taxon>Candidozyma</taxon>
    </lineage>
</organism>
<feature type="compositionally biased region" description="Low complexity" evidence="6">
    <location>
        <begin position="616"/>
        <end position="655"/>
    </location>
</feature>
<dbReference type="InterPro" id="IPR036879">
    <property type="entry name" value="TF_MADSbox_sf"/>
</dbReference>
<gene>
    <name evidence="10" type="ORF">B9J08_003278</name>
    <name evidence="9" type="ORF">B9J08_01139</name>
</gene>
<dbReference type="STRING" id="498019.A0A2H0ZM22"/>
<evidence type="ECO:0000256" key="6">
    <source>
        <dbReference type="SAM" id="MobiDB-lite"/>
    </source>
</evidence>
<dbReference type="GO" id="GO:0045944">
    <property type="term" value="P:positive regulation of transcription by RNA polymerase II"/>
    <property type="evidence" value="ECO:0007669"/>
    <property type="project" value="InterPro"/>
</dbReference>
<sequence length="706" mass="78464">MSADAEQPMVNEETTETSIAEDSGQSTASKLQAELGLAPRTIVLAKVKGYRAWPAMVLDENILPENIKKLKPKSVKQQKKTQPTILVPVRFFSDDTYIWIRNHDLKVLSDEEIQTFLDKHSTAGKKKDELLVFAYELAKDPPDMHQFNLWGSRGPPDFSDTVESVEEEDEPPRKKLKLKLNLKAAKTKTTSSKSKAPPKASAKKTLKSTPSKSKTKAAPTSKSKSKGSAKGSSTGKPKTERYASYEEFEKDLENDSVSDYGEFGSDWGLDDPKYNFDNGDFIFEDEQEQKKFVGEFPSASDLQATSAYYNEQFEKMFNKIAPSLLDGDLSNESQIIKDLRAAEKLAHQAPYIVFTKSSLYRCLVVAAHKPEEKLPSENVRQAIKNILESFSLETCSLTMEDLVLPTPQETPSQTPGLTPAPENGVKQEDTEMKEIVDRLESSQEVDTSGTTVATNTNERVRTMANQTKLESNEELESQDPQFTRGSVSGVGGDEEEDDEPSSGKQQKERRKIEIKFIQDKSRRHITFSKRKAGIMKKAYELSVLTGTQVLLLVVSETGLVYTFTTPKLQPLVTKSEGKNLIQACLNAPEEGLGDEQGEQSDGNSQESPEQSPAPPQAQQQQAQQQQQIPHPQQVQAHQQHQAAAAAAHQQQQLPPTHMPHQMPYQGQGHPSGGLPIPPQQGSYNDPYNQYFGGMGNGNMPNQQQYQ</sequence>
<dbReference type="PROSITE" id="PS00350">
    <property type="entry name" value="MADS_BOX_1"/>
    <property type="match status" value="1"/>
</dbReference>
<evidence type="ECO:0000256" key="5">
    <source>
        <dbReference type="ARBA" id="ARBA00023242"/>
    </source>
</evidence>
<dbReference type="InterPro" id="IPR035503">
    <property type="entry name" value="IOC4-like_PWWP"/>
</dbReference>
<dbReference type="InterPro" id="IPR002100">
    <property type="entry name" value="TF_MADSbox"/>
</dbReference>
<accession>A0A2H0ZM22</accession>
<feature type="region of interest" description="Disordered" evidence="6">
    <location>
        <begin position="405"/>
        <end position="511"/>
    </location>
</feature>
<evidence type="ECO:0000259" key="7">
    <source>
        <dbReference type="PROSITE" id="PS50066"/>
    </source>
</evidence>
<keyword evidence="4" id="KW-0804">Transcription</keyword>
<feature type="compositionally biased region" description="Polar residues" evidence="6">
    <location>
        <begin position="599"/>
        <end position="609"/>
    </location>
</feature>
<feature type="compositionally biased region" description="Basic and acidic residues" evidence="6">
    <location>
        <begin position="425"/>
        <end position="441"/>
    </location>
</feature>
<dbReference type="Proteomes" id="UP000230249">
    <property type="component" value="Unassembled WGS sequence"/>
</dbReference>
<evidence type="ECO:0008006" key="12">
    <source>
        <dbReference type="Google" id="ProtNLM"/>
    </source>
</evidence>
<dbReference type="VEuPathDB" id="FungiDB:CJI96_0001815"/>
<dbReference type="Gene3D" id="3.40.1810.10">
    <property type="entry name" value="Transcription factor, MADS-box"/>
    <property type="match status" value="1"/>
</dbReference>
<dbReference type="GO" id="GO:0005634">
    <property type="term" value="C:nucleus"/>
    <property type="evidence" value="ECO:0007669"/>
    <property type="project" value="UniProtKB-SubCell"/>
</dbReference>
<protein>
    <recommendedName>
        <fullName evidence="12">MADS-box domain-containing protein</fullName>
    </recommendedName>
</protein>
<feature type="region of interest" description="Disordered" evidence="6">
    <location>
        <begin position="1"/>
        <end position="31"/>
    </location>
</feature>
<dbReference type="PROSITE" id="PS50066">
    <property type="entry name" value="MADS_BOX_2"/>
    <property type="match status" value="1"/>
</dbReference>
<dbReference type="CDD" id="cd05840">
    <property type="entry name" value="PWWP_ScIOC4-like"/>
    <property type="match status" value="1"/>
</dbReference>
<dbReference type="GO" id="GO:0000987">
    <property type="term" value="F:cis-regulatory region sequence-specific DNA binding"/>
    <property type="evidence" value="ECO:0007669"/>
    <property type="project" value="InterPro"/>
</dbReference>
<reference evidence="10 11" key="1">
    <citation type="journal article" date="2017" name="Clin. Infect. Dis.">
        <title>Simultaneous emergence of multidrug-resistant Candida auris on 3 continents confirmed by whole-genome sequencing and epidemiological analyses.</title>
        <authorList>
            <person name="Lockhart S.R."/>
            <person name="Etienne K.A."/>
            <person name="Vallabhaneni S."/>
            <person name="Farooqi J."/>
            <person name="Chowdhary A."/>
            <person name="Govender N.P."/>
            <person name="Colombo A.L."/>
            <person name="Calvo B."/>
            <person name="Cuomo C.A."/>
            <person name="Desjardins C.A."/>
            <person name="Berkow E.L."/>
            <person name="Castanheira M."/>
            <person name="Magobo R.E."/>
            <person name="Jabeen K."/>
            <person name="Asghar R.J."/>
            <person name="Meis J.F."/>
            <person name="Jackson B."/>
            <person name="Chiller T."/>
            <person name="Litvintseva A.P."/>
        </authorList>
    </citation>
    <scope>NUCLEOTIDE SEQUENCE [LARGE SCALE GENOMIC DNA]</scope>
    <source>
        <strain evidence="10 11">B8441</strain>
    </source>
</reference>
<dbReference type="SUPFAM" id="SSF63748">
    <property type="entry name" value="Tudor/PWWP/MBT"/>
    <property type="match status" value="1"/>
</dbReference>
<feature type="compositionally biased region" description="Polar residues" evidence="6">
    <location>
        <begin position="407"/>
        <end position="416"/>
    </location>
</feature>
<dbReference type="EMBL" id="PEKT02000007">
    <property type="protein sequence ID" value="PIS51681.1"/>
    <property type="molecule type" value="Genomic_DNA"/>
</dbReference>
<dbReference type="CDD" id="cd00266">
    <property type="entry name" value="MADS_SRF_like"/>
    <property type="match status" value="1"/>
</dbReference>
<reference evidence="9" key="4">
    <citation type="submission" date="2024-03" db="EMBL/GenBank/DDBJ databases">
        <title>Improved genome assembly of Candida auris strain B8441 and annotation of B11205.</title>
        <authorList>
            <person name="Cauldron N.C."/>
            <person name="Shea T."/>
            <person name="Cuomo C.A."/>
        </authorList>
    </citation>
    <scope>NUCLEOTIDE SEQUENCE</scope>
    <source>
        <strain evidence="9">B8441</strain>
    </source>
</reference>
<keyword evidence="2" id="KW-0805">Transcription regulation</keyword>
<feature type="compositionally biased region" description="Low complexity" evidence="6">
    <location>
        <begin position="207"/>
        <end position="236"/>
    </location>
</feature>
<comment type="subcellular location">
    <subcellularLocation>
        <location evidence="1">Nucleus</location>
    </subcellularLocation>
</comment>
<evidence type="ECO:0000256" key="4">
    <source>
        <dbReference type="ARBA" id="ARBA00023163"/>
    </source>
</evidence>
<evidence type="ECO:0000313" key="10">
    <source>
        <dbReference type="EMBL" id="PIS51681.1"/>
    </source>
</evidence>
<keyword evidence="3" id="KW-0238">DNA-binding</keyword>
<feature type="region of interest" description="Disordered" evidence="6">
    <location>
        <begin position="590"/>
        <end position="706"/>
    </location>
</feature>
<dbReference type="GO" id="GO:0046983">
    <property type="term" value="F:protein dimerization activity"/>
    <property type="evidence" value="ECO:0007669"/>
    <property type="project" value="InterPro"/>
</dbReference>
<dbReference type="FunFam" id="3.40.1810.10:FF:000002">
    <property type="entry name" value="Serum response factor b"/>
    <property type="match status" value="1"/>
</dbReference>
<reference evidence="9 11" key="3">
    <citation type="journal article" date="2018" name="Nat. Commun.">
        <title>Genomic insights into multidrug-resistance, mating and virulence in Candida auris and related emerging species.</title>
        <authorList>
            <person name="Munoz J.F."/>
            <person name="Gade L."/>
            <person name="Chow N.A."/>
            <person name="Loparev V.N."/>
            <person name="Juieng P."/>
            <person name="Berkow E.L."/>
            <person name="Farrer R.A."/>
            <person name="Litvintseva A.P."/>
            <person name="Cuomo C.A."/>
        </authorList>
    </citation>
    <scope>GENOME REANNOTATION</scope>
    <source>
        <strain evidence="9 11">B8441</strain>
    </source>
</reference>
<feature type="domain" description="MADS-box" evidence="7">
    <location>
        <begin position="507"/>
        <end position="567"/>
    </location>
</feature>
<dbReference type="InterPro" id="IPR050142">
    <property type="entry name" value="MADS-box/MEF2_TF"/>
</dbReference>
<evidence type="ECO:0000313" key="9">
    <source>
        <dbReference type="EMBL" id="KAK8442790.1"/>
    </source>
</evidence>